<dbReference type="OrthoDB" id="2353183at2"/>
<dbReference type="AlphaFoldDB" id="A0A1C0YK78"/>
<protein>
    <recommendedName>
        <fullName evidence="3">DUF3397 domain-containing protein</fullName>
    </recommendedName>
</protein>
<reference evidence="1 2" key="1">
    <citation type="submission" date="2016-07" db="EMBL/GenBank/DDBJ databases">
        <title>Caryophanon tenue genome sequencing.</title>
        <authorList>
            <person name="Verma A."/>
            <person name="Pal Y."/>
            <person name="Krishnamurthi S."/>
        </authorList>
    </citation>
    <scope>NUCLEOTIDE SEQUENCE [LARGE SCALE GENOMIC DNA]</scope>
    <source>
        <strain evidence="1 2">DSM 14152</strain>
    </source>
</reference>
<evidence type="ECO:0000313" key="2">
    <source>
        <dbReference type="Proteomes" id="UP000093199"/>
    </source>
</evidence>
<dbReference type="InterPro" id="IPR024515">
    <property type="entry name" value="DUF3397"/>
</dbReference>
<dbReference type="Proteomes" id="UP000093199">
    <property type="component" value="Unassembled WGS sequence"/>
</dbReference>
<name>A0A1C0YK78_9BACL</name>
<dbReference type="STRING" id="33978.A6M13_09760"/>
<evidence type="ECO:0000313" key="1">
    <source>
        <dbReference type="EMBL" id="OCS87582.1"/>
    </source>
</evidence>
<sequence length="126" mass="14863">MGILQWVFVLAIFCPFLVFVISAWFFKHPDQSITFRTAMDITTPFFIVAVILGLHSVFELPGMVITTGLCVLLAIFMFYVERKIQKRIKIIPFLQRIWRAYFLVFCVIYCCIWIFGIVIYGFRQVF</sequence>
<keyword evidence="2" id="KW-1185">Reference proteome</keyword>
<organism evidence="1 2">
    <name type="scientific">Caryophanon tenue</name>
    <dbReference type="NCBI Taxonomy" id="33978"/>
    <lineage>
        <taxon>Bacteria</taxon>
        <taxon>Bacillati</taxon>
        <taxon>Bacillota</taxon>
        <taxon>Bacilli</taxon>
        <taxon>Bacillales</taxon>
        <taxon>Caryophanaceae</taxon>
        <taxon>Caryophanon</taxon>
    </lineage>
</organism>
<dbReference type="RefSeq" id="WP_066543227.1">
    <property type="nucleotide sequence ID" value="NZ_MASJ01000003.1"/>
</dbReference>
<dbReference type="EMBL" id="MASJ01000003">
    <property type="protein sequence ID" value="OCS87582.1"/>
    <property type="molecule type" value="Genomic_DNA"/>
</dbReference>
<comment type="caution">
    <text evidence="1">The sequence shown here is derived from an EMBL/GenBank/DDBJ whole genome shotgun (WGS) entry which is preliminary data.</text>
</comment>
<dbReference type="Pfam" id="PF11877">
    <property type="entry name" value="DUF3397"/>
    <property type="match status" value="1"/>
</dbReference>
<proteinExistence type="predicted"/>
<evidence type="ECO:0008006" key="3">
    <source>
        <dbReference type="Google" id="ProtNLM"/>
    </source>
</evidence>
<accession>A0A1C0YK78</accession>
<gene>
    <name evidence="1" type="ORF">A6M13_09760</name>
</gene>